<evidence type="ECO:0000256" key="3">
    <source>
        <dbReference type="ARBA" id="ARBA00023002"/>
    </source>
</evidence>
<dbReference type="GO" id="GO:0051539">
    <property type="term" value="F:4 iron, 4 sulfur cluster binding"/>
    <property type="evidence" value="ECO:0007669"/>
    <property type="project" value="UniProtKB-KW"/>
</dbReference>
<dbReference type="Gene3D" id="2.40.40.20">
    <property type="match status" value="1"/>
</dbReference>
<keyword evidence="5" id="KW-0411">Iron-sulfur</keyword>
<dbReference type="CDD" id="cd02775">
    <property type="entry name" value="MopB_CT"/>
    <property type="match status" value="1"/>
</dbReference>
<dbReference type="AlphaFoldDB" id="A0A5M3XAQ9"/>
<dbReference type="GO" id="GO:0016491">
    <property type="term" value="F:oxidoreductase activity"/>
    <property type="evidence" value="ECO:0007669"/>
    <property type="project" value="UniProtKB-KW"/>
</dbReference>
<reference evidence="8 9" key="1">
    <citation type="submission" date="2019-10" db="EMBL/GenBank/DDBJ databases">
        <title>Whole genome shotgun sequence of Acrocarpospora pleiomorpha NBRC 16267.</title>
        <authorList>
            <person name="Ichikawa N."/>
            <person name="Kimura A."/>
            <person name="Kitahashi Y."/>
            <person name="Komaki H."/>
            <person name="Oguchi A."/>
        </authorList>
    </citation>
    <scope>NUCLEOTIDE SEQUENCE [LARGE SCALE GENOMIC DNA]</scope>
    <source>
        <strain evidence="8 9">NBRC 16267</strain>
    </source>
</reference>
<evidence type="ECO:0000256" key="4">
    <source>
        <dbReference type="ARBA" id="ARBA00023004"/>
    </source>
</evidence>
<dbReference type="RefSeq" id="WP_155342478.1">
    <property type="nucleotide sequence ID" value="NZ_BAAAHM010000001.1"/>
</dbReference>
<dbReference type="Gene3D" id="3.40.50.740">
    <property type="match status" value="1"/>
</dbReference>
<name>A0A5M3XAQ9_9ACTN</name>
<dbReference type="InterPro" id="IPR006963">
    <property type="entry name" value="Mopterin_OxRdtase_4Fe-4S_dom"/>
</dbReference>
<dbReference type="GO" id="GO:0043546">
    <property type="term" value="F:molybdopterin cofactor binding"/>
    <property type="evidence" value="ECO:0007669"/>
    <property type="project" value="InterPro"/>
</dbReference>
<keyword evidence="3" id="KW-0560">Oxidoreductase</keyword>
<dbReference type="EMBL" id="BLAF01000004">
    <property type="protein sequence ID" value="GES17289.1"/>
    <property type="molecule type" value="Genomic_DNA"/>
</dbReference>
<dbReference type="GO" id="GO:0016020">
    <property type="term" value="C:membrane"/>
    <property type="evidence" value="ECO:0007669"/>
    <property type="project" value="TreeGrafter"/>
</dbReference>
<dbReference type="PANTHER" id="PTHR43105">
    <property type="entry name" value="RESPIRATORY NITRATE REDUCTASE"/>
    <property type="match status" value="1"/>
</dbReference>
<keyword evidence="4" id="KW-0408">Iron</keyword>
<dbReference type="SUPFAM" id="SSF50692">
    <property type="entry name" value="ADC-like"/>
    <property type="match status" value="1"/>
</dbReference>
<sequence>MTVTVRSYCRFCVAHCGLLIDVDDGRVVRAAGDAGHPLSAGYTCAKGRALPGFHHDPDRLDTPMTGRAGPDRRPATWDTVLDDLATRLTAISRDSGPDAIAVFNGSGGGMDAAGALASRRLARALATTSVYSPLTIDAPAKPLVGALVAGQPGLFAAGVAPGATLTVVVGSNPVVSHGHSSGAPNPRARLRELTARGEVWVVDPRRTETAEMATRHLAPRPGTDHVWLAALVNEMLAVADHDALARETTGLAELADCLAPYDLALAGRVCGVAPEDLVALRDALRRHGRFAGLTGTGVTMSRSGTLTQWLMLVLQIVTGSADAPGGTWFNPGFIRSLDRRPWRAGHHRPRPGPPSRPELPRQFGEQPAVALLDEIEEGNVRALLVLGGNLTSCLPDTDRARRALRTAEVVAVADVVHNGTTRPATHLLPCAGQLERADITFLTDQYAPEISAQYTDAVVPPGADRRELWRILADLGERLGRSILPGGVPVAEATADTLFADALRTARCDLETLRAARVVVDPEPATGWVRAGVRERGGWNLAPAELRAAMYLPATAGGLVLLPRRQLRHFNSQLATGPANDASDAVYLNPLDAADLSVGDGDPVTVTSEFGALDAPARLDRRLPRGAVSVPHGFERTNVNRLTSTRTGIDPLTGMPTLSGLPVRVAPRTPGGQR</sequence>
<evidence type="ECO:0000256" key="6">
    <source>
        <dbReference type="SAM" id="MobiDB-lite"/>
    </source>
</evidence>
<comment type="caution">
    <text evidence="8">The sequence shown here is derived from an EMBL/GenBank/DDBJ whole genome shotgun (WGS) entry which is preliminary data.</text>
</comment>
<evidence type="ECO:0000256" key="5">
    <source>
        <dbReference type="ARBA" id="ARBA00023014"/>
    </source>
</evidence>
<dbReference type="GO" id="GO:0046872">
    <property type="term" value="F:metal ion binding"/>
    <property type="evidence" value="ECO:0007669"/>
    <property type="project" value="UniProtKB-KW"/>
</dbReference>
<dbReference type="PROSITE" id="PS51669">
    <property type="entry name" value="4FE4S_MOW_BIS_MGD"/>
    <property type="match status" value="1"/>
</dbReference>
<dbReference type="InterPro" id="IPR006657">
    <property type="entry name" value="MoPterin_dinucl-bd_dom"/>
</dbReference>
<dbReference type="InterPro" id="IPR050123">
    <property type="entry name" value="Prok_molybdopt-oxidoreductase"/>
</dbReference>
<organism evidence="8 9">
    <name type="scientific">Acrocarpospora pleiomorpha</name>
    <dbReference type="NCBI Taxonomy" id="90975"/>
    <lineage>
        <taxon>Bacteria</taxon>
        <taxon>Bacillati</taxon>
        <taxon>Actinomycetota</taxon>
        <taxon>Actinomycetes</taxon>
        <taxon>Streptosporangiales</taxon>
        <taxon>Streptosporangiaceae</taxon>
        <taxon>Acrocarpospora</taxon>
    </lineage>
</organism>
<accession>A0A5M3XAQ9</accession>
<dbReference type="Gene3D" id="3.40.228.10">
    <property type="entry name" value="Dimethylsulfoxide Reductase, domain 2"/>
    <property type="match status" value="1"/>
</dbReference>
<proteinExistence type="predicted"/>
<feature type="domain" description="4Fe-4S Mo/W bis-MGD-type" evidence="7">
    <location>
        <begin position="2"/>
        <end position="58"/>
    </location>
</feature>
<dbReference type="SUPFAM" id="SSF53706">
    <property type="entry name" value="Formate dehydrogenase/DMSO reductase, domains 1-3"/>
    <property type="match status" value="1"/>
</dbReference>
<feature type="region of interest" description="Disordered" evidence="6">
    <location>
        <begin position="340"/>
        <end position="361"/>
    </location>
</feature>
<dbReference type="SMART" id="SM00926">
    <property type="entry name" value="Molybdop_Fe4S4"/>
    <property type="match status" value="1"/>
</dbReference>
<dbReference type="PANTHER" id="PTHR43105:SF9">
    <property type="entry name" value="NADPH-FE(3+) OXIDOREDUCTASE SUBUNIT ALPHA"/>
    <property type="match status" value="1"/>
</dbReference>
<dbReference type="InterPro" id="IPR009010">
    <property type="entry name" value="Asp_de-COase-like_dom_sf"/>
</dbReference>
<dbReference type="Pfam" id="PF04879">
    <property type="entry name" value="Molybdop_Fe4S4"/>
    <property type="match status" value="1"/>
</dbReference>
<dbReference type="Gene3D" id="2.20.25.90">
    <property type="entry name" value="ADC-like domains"/>
    <property type="match status" value="1"/>
</dbReference>
<dbReference type="Proteomes" id="UP000377595">
    <property type="component" value="Unassembled WGS sequence"/>
</dbReference>
<evidence type="ECO:0000256" key="1">
    <source>
        <dbReference type="ARBA" id="ARBA00022485"/>
    </source>
</evidence>
<evidence type="ECO:0000259" key="7">
    <source>
        <dbReference type="PROSITE" id="PS51669"/>
    </source>
</evidence>
<gene>
    <name evidence="8" type="ORF">Aple_001840</name>
</gene>
<feature type="region of interest" description="Disordered" evidence="6">
    <location>
        <begin position="55"/>
        <end position="74"/>
    </location>
</feature>
<dbReference type="Pfam" id="PF01568">
    <property type="entry name" value="Molydop_binding"/>
    <property type="match status" value="1"/>
</dbReference>
<feature type="region of interest" description="Disordered" evidence="6">
    <location>
        <begin position="645"/>
        <end position="674"/>
    </location>
</feature>
<dbReference type="Pfam" id="PF00384">
    <property type="entry name" value="Molybdopterin"/>
    <property type="match status" value="1"/>
</dbReference>
<dbReference type="InterPro" id="IPR006656">
    <property type="entry name" value="Mopterin_OxRdtase"/>
</dbReference>
<protein>
    <submittedName>
        <fullName evidence="8">Dehydrogenase</fullName>
    </submittedName>
</protein>
<evidence type="ECO:0000256" key="2">
    <source>
        <dbReference type="ARBA" id="ARBA00022723"/>
    </source>
</evidence>
<keyword evidence="9" id="KW-1185">Reference proteome</keyword>
<dbReference type="OrthoDB" id="9759518at2"/>
<keyword evidence="2" id="KW-0479">Metal-binding</keyword>
<keyword evidence="1" id="KW-0004">4Fe-4S</keyword>
<evidence type="ECO:0000313" key="9">
    <source>
        <dbReference type="Proteomes" id="UP000377595"/>
    </source>
</evidence>
<evidence type="ECO:0000313" key="8">
    <source>
        <dbReference type="EMBL" id="GES17289.1"/>
    </source>
</evidence>